<evidence type="ECO:0000256" key="1">
    <source>
        <dbReference type="SAM" id="Coils"/>
    </source>
</evidence>
<evidence type="ECO:0000256" key="2">
    <source>
        <dbReference type="SAM" id="Phobius"/>
    </source>
</evidence>
<organism evidence="3 4">
    <name type="scientific">Dactylosporangium darangshiense</name>
    <dbReference type="NCBI Taxonomy" id="579108"/>
    <lineage>
        <taxon>Bacteria</taxon>
        <taxon>Bacillati</taxon>
        <taxon>Actinomycetota</taxon>
        <taxon>Actinomycetes</taxon>
        <taxon>Micromonosporales</taxon>
        <taxon>Micromonosporaceae</taxon>
        <taxon>Dactylosporangium</taxon>
    </lineage>
</organism>
<keyword evidence="4" id="KW-1185">Reference proteome</keyword>
<name>A0ABP8DUA4_9ACTN</name>
<gene>
    <name evidence="3" type="ORF">GCM10022255_108950</name>
</gene>
<keyword evidence="2" id="KW-0812">Transmembrane</keyword>
<sequence length="619" mass="69046">MRINAQAWRQLGAGLREHSDRALKAIHNSWDRWQGAAGNEFRNAARRVAEFASQLSEVSFAVAERQDRHADDQKRVADVLKELAIQIAATLTMWTVAAFFPALLAAVEAYLNLLIVQVGRILAVLARMLRELVSFLIRVRTWIVQMTKLTWQTEKFMIGYGRILYEGVRDGVGDLLSNVIATKISKQPLDPALLFVSAGASAVTGGLVGLVEGAGVKKVVDEAGRVRRASNGLPTFSSNVERFRRAVRDLGGHREQTAANAAPVPARVTAETARNLRAVDRVLVTHAEARALGVDLTAKGGRRLEERLTIARNVQRRVLEGYLAAAEWERSLRSRLGTLRTEYDNALADVQKTRSDLAVQRERVEAARLTGDKTLLRNEHRGLAAAATKHETTSAAAQSRWQRLALAQETQHMARAEAARLEKQFDDATEHLKDVTQRTEVRHRLVSRIEDAVAEIKKGTSWAERIAYVKQHSSWREGYPTAYESIPSADRTVLRPVEWQRQHLPLLGEHPVKGYGKPKEWREFIIHNGIKGIAKGAVSNVVITAYEYAVGDRSAEAIWREMLLGAAFGTVRGFVDGAGINRTFFQGSMEEILWRAASKSLDRFIRGQLSPYIEHDESD</sequence>
<keyword evidence="1" id="KW-0175">Coiled coil</keyword>
<evidence type="ECO:0000313" key="4">
    <source>
        <dbReference type="Proteomes" id="UP001500620"/>
    </source>
</evidence>
<evidence type="ECO:0008006" key="5">
    <source>
        <dbReference type="Google" id="ProtNLM"/>
    </source>
</evidence>
<proteinExistence type="predicted"/>
<dbReference type="EMBL" id="BAABAT010000071">
    <property type="protein sequence ID" value="GAA4263534.1"/>
    <property type="molecule type" value="Genomic_DNA"/>
</dbReference>
<protein>
    <recommendedName>
        <fullName evidence="5">Chromosome partition protein Smc</fullName>
    </recommendedName>
</protein>
<keyword evidence="2" id="KW-0472">Membrane</keyword>
<accession>A0ABP8DUA4</accession>
<keyword evidence="2" id="KW-1133">Transmembrane helix</keyword>
<evidence type="ECO:0000313" key="3">
    <source>
        <dbReference type="EMBL" id="GAA4263534.1"/>
    </source>
</evidence>
<comment type="caution">
    <text evidence="3">The sequence shown here is derived from an EMBL/GenBank/DDBJ whole genome shotgun (WGS) entry which is preliminary data.</text>
</comment>
<feature type="coiled-coil region" evidence="1">
    <location>
        <begin position="404"/>
        <end position="438"/>
    </location>
</feature>
<feature type="transmembrane region" description="Helical" evidence="2">
    <location>
        <begin position="83"/>
        <end position="103"/>
    </location>
</feature>
<dbReference type="Proteomes" id="UP001500620">
    <property type="component" value="Unassembled WGS sequence"/>
</dbReference>
<reference evidence="4" key="1">
    <citation type="journal article" date="2019" name="Int. J. Syst. Evol. Microbiol.">
        <title>The Global Catalogue of Microorganisms (GCM) 10K type strain sequencing project: providing services to taxonomists for standard genome sequencing and annotation.</title>
        <authorList>
            <consortium name="The Broad Institute Genomics Platform"/>
            <consortium name="The Broad Institute Genome Sequencing Center for Infectious Disease"/>
            <person name="Wu L."/>
            <person name="Ma J."/>
        </authorList>
    </citation>
    <scope>NUCLEOTIDE SEQUENCE [LARGE SCALE GENOMIC DNA]</scope>
    <source>
        <strain evidence="4">JCM 17441</strain>
    </source>
</reference>